<name>A0A9P6RE31_9FUNG</name>
<reference evidence="3" key="1">
    <citation type="journal article" date="2020" name="Fungal Divers.">
        <title>Resolving the Mortierellaceae phylogeny through synthesis of multi-gene phylogenetics and phylogenomics.</title>
        <authorList>
            <person name="Vandepol N."/>
            <person name="Liber J."/>
            <person name="Desiro A."/>
            <person name="Na H."/>
            <person name="Kennedy M."/>
            <person name="Barry K."/>
            <person name="Grigoriev I.V."/>
            <person name="Miller A.N."/>
            <person name="O'Donnell K."/>
            <person name="Stajich J.E."/>
            <person name="Bonito G."/>
        </authorList>
    </citation>
    <scope>NUCLEOTIDE SEQUENCE</scope>
    <source>
        <strain evidence="3">REB-010B</strain>
    </source>
</reference>
<proteinExistence type="predicted"/>
<dbReference type="PANTHER" id="PTHR43157">
    <property type="entry name" value="PHOSPHATIDYLINOSITOL-GLYCAN BIOSYNTHESIS CLASS F PROTEIN-RELATED"/>
    <property type="match status" value="1"/>
</dbReference>
<accession>A0A9P6RE31</accession>
<evidence type="ECO:0000256" key="1">
    <source>
        <dbReference type="ARBA" id="ARBA00023002"/>
    </source>
</evidence>
<evidence type="ECO:0000313" key="3">
    <source>
        <dbReference type="EMBL" id="KAG0316727.1"/>
    </source>
</evidence>
<dbReference type="GO" id="GO:0016491">
    <property type="term" value="F:oxidoreductase activity"/>
    <property type="evidence" value="ECO:0007669"/>
    <property type="project" value="UniProtKB-KW"/>
</dbReference>
<keyword evidence="1" id="KW-0560">Oxidoreductase</keyword>
<dbReference type="AlphaFoldDB" id="A0A9P6RE31"/>
<dbReference type="PRINTS" id="PR00081">
    <property type="entry name" value="GDHRDH"/>
</dbReference>
<feature type="coiled-coil region" evidence="2">
    <location>
        <begin position="61"/>
        <end position="88"/>
    </location>
</feature>
<dbReference type="InterPro" id="IPR036291">
    <property type="entry name" value="NAD(P)-bd_dom_sf"/>
</dbReference>
<evidence type="ECO:0000256" key="2">
    <source>
        <dbReference type="SAM" id="Coils"/>
    </source>
</evidence>
<evidence type="ECO:0000313" key="4">
    <source>
        <dbReference type="Proteomes" id="UP000738325"/>
    </source>
</evidence>
<comment type="caution">
    <text evidence="3">The sequence shown here is derived from an EMBL/GenBank/DDBJ whole genome shotgun (WGS) entry which is preliminary data.</text>
</comment>
<dbReference type="InterPro" id="IPR002347">
    <property type="entry name" value="SDR_fam"/>
</dbReference>
<dbReference type="SUPFAM" id="SSF51735">
    <property type="entry name" value="NAD(P)-binding Rossmann-fold domains"/>
    <property type="match status" value="1"/>
</dbReference>
<dbReference type="CDD" id="cd05327">
    <property type="entry name" value="retinol-DH_like_SDR_c_like"/>
    <property type="match status" value="1"/>
</dbReference>
<dbReference type="Proteomes" id="UP000738325">
    <property type="component" value="Unassembled WGS sequence"/>
</dbReference>
<organism evidence="3 4">
    <name type="scientific">Dissophora globulifera</name>
    <dbReference type="NCBI Taxonomy" id="979702"/>
    <lineage>
        <taxon>Eukaryota</taxon>
        <taxon>Fungi</taxon>
        <taxon>Fungi incertae sedis</taxon>
        <taxon>Mucoromycota</taxon>
        <taxon>Mortierellomycotina</taxon>
        <taxon>Mortierellomycetes</taxon>
        <taxon>Mortierellales</taxon>
        <taxon>Mortierellaceae</taxon>
        <taxon>Dissophora</taxon>
    </lineage>
</organism>
<sequence length="330" mass="36801">MASSYSQLKWWKSHFTSDRYSHPQIPDLSGKIAIVTGANTGLGYATTVALAGNGARVFLACRSKQRALDAIENAKKEIQKNYPQLIGEPQLEFLELDLNSMTKCRDAARAFLAKDLPLHILVCNSGIMFSPYELSADGIEAQFAVNHLGHFVFTTELLPKIKQSQPSRIVVLSSIGHENPVPSGIDFDTLNDEFKSNSINRYGRSKLANVLFANALARRVSKEQVYVNVAHPGYVSTELIRHSKALGGVVLDKLIQVMTKLIAMSPRKGALTQLYLATSPEIEEQDIRGRYFIPIAIEIEPSAFARDEELQEKLWTFSEKLYKEKVKSTN</sequence>
<dbReference type="EMBL" id="JAAAIP010000463">
    <property type="protein sequence ID" value="KAG0316727.1"/>
    <property type="molecule type" value="Genomic_DNA"/>
</dbReference>
<keyword evidence="4" id="KW-1185">Reference proteome</keyword>
<dbReference type="PANTHER" id="PTHR43157:SF31">
    <property type="entry name" value="PHOSPHATIDYLINOSITOL-GLYCAN BIOSYNTHESIS CLASS F PROTEIN"/>
    <property type="match status" value="1"/>
</dbReference>
<keyword evidence="2" id="KW-0175">Coiled coil</keyword>
<dbReference type="Pfam" id="PF00106">
    <property type="entry name" value="adh_short"/>
    <property type="match status" value="1"/>
</dbReference>
<protein>
    <recommendedName>
        <fullName evidence="5">NAD(P)-binding protein</fullName>
    </recommendedName>
</protein>
<evidence type="ECO:0008006" key="5">
    <source>
        <dbReference type="Google" id="ProtNLM"/>
    </source>
</evidence>
<dbReference type="Gene3D" id="3.40.50.720">
    <property type="entry name" value="NAD(P)-binding Rossmann-like Domain"/>
    <property type="match status" value="1"/>
</dbReference>
<dbReference type="OrthoDB" id="191139at2759"/>
<gene>
    <name evidence="3" type="ORF">BGZ99_006728</name>
</gene>